<keyword evidence="3" id="KW-1003">Cell membrane</keyword>
<dbReference type="GO" id="GO:0005886">
    <property type="term" value="C:plasma membrane"/>
    <property type="evidence" value="ECO:0007669"/>
    <property type="project" value="UniProtKB-SubCell"/>
</dbReference>
<sequence>MTPQAKAFLDKAMPLVSAIGLFLVWELVCRLFAIPDYLLPTPSASFAAAWTYRDAIWMHALQTLLTTLAGFALAVAFGVLLGVAVGSSRAVYRAANPLLIGFNSVPKVAVVPVLVMWFGIGTVPAILTAFLISFFPIVVNVATGLATLEPELRDVLRSLGATRMDILLKVGFPRALPFFFASLKVAVTLAFVGSVMSETVASNLGVGYLMMSASSRFNMPLVFAGLLVIAAMGVAMYAVFSLIEHRSTRWAHRGGDTL</sequence>
<dbReference type="PANTHER" id="PTHR30151">
    <property type="entry name" value="ALKANE SULFONATE ABC TRANSPORTER-RELATED, MEMBRANE SUBUNIT"/>
    <property type="match status" value="1"/>
</dbReference>
<keyword evidence="4 7" id="KW-0812">Transmembrane</keyword>
<evidence type="ECO:0000256" key="5">
    <source>
        <dbReference type="ARBA" id="ARBA00022989"/>
    </source>
</evidence>
<protein>
    <submittedName>
        <fullName evidence="9">ABC transporter permease</fullName>
    </submittedName>
</protein>
<dbReference type="PROSITE" id="PS50928">
    <property type="entry name" value="ABC_TM1"/>
    <property type="match status" value="1"/>
</dbReference>
<evidence type="ECO:0000256" key="7">
    <source>
        <dbReference type="RuleBase" id="RU363032"/>
    </source>
</evidence>
<dbReference type="RefSeq" id="WP_127002629.1">
    <property type="nucleotide sequence ID" value="NZ_CP173190.1"/>
</dbReference>
<evidence type="ECO:0000256" key="1">
    <source>
        <dbReference type="ARBA" id="ARBA00004651"/>
    </source>
</evidence>
<dbReference type="AlphaFoldDB" id="A0A3S0XJT6"/>
<feature type="transmembrane region" description="Helical" evidence="7">
    <location>
        <begin position="12"/>
        <end position="33"/>
    </location>
</feature>
<keyword evidence="10" id="KW-1185">Reference proteome</keyword>
<dbReference type="OrthoDB" id="9786495at2"/>
<name>A0A3S0XJT6_9PROT</name>
<dbReference type="Proteomes" id="UP000280346">
    <property type="component" value="Unassembled WGS sequence"/>
</dbReference>
<dbReference type="Pfam" id="PF00528">
    <property type="entry name" value="BPD_transp_1"/>
    <property type="match status" value="1"/>
</dbReference>
<evidence type="ECO:0000313" key="10">
    <source>
        <dbReference type="Proteomes" id="UP000280346"/>
    </source>
</evidence>
<gene>
    <name evidence="9" type="ORF">EJ913_23900</name>
</gene>
<reference evidence="9 10" key="1">
    <citation type="submission" date="2018-12" db="EMBL/GenBank/DDBJ databases">
        <authorList>
            <person name="Yang Y."/>
        </authorList>
    </citation>
    <scope>NUCLEOTIDE SEQUENCE [LARGE SCALE GENOMIC DNA]</scope>
    <source>
        <strain evidence="9 10">GSF71</strain>
    </source>
</reference>
<keyword evidence="5 7" id="KW-1133">Transmembrane helix</keyword>
<comment type="similarity">
    <text evidence="7">Belongs to the binding-protein-dependent transport system permease family.</text>
</comment>
<feature type="transmembrane region" description="Helical" evidence="7">
    <location>
        <begin position="98"/>
        <end position="120"/>
    </location>
</feature>
<evidence type="ECO:0000256" key="4">
    <source>
        <dbReference type="ARBA" id="ARBA00022692"/>
    </source>
</evidence>
<comment type="subcellular location">
    <subcellularLocation>
        <location evidence="1 7">Cell membrane</location>
        <topology evidence="1 7">Multi-pass membrane protein</topology>
    </subcellularLocation>
</comment>
<feature type="transmembrane region" description="Helical" evidence="7">
    <location>
        <begin position="176"/>
        <end position="197"/>
    </location>
</feature>
<feature type="transmembrane region" description="Helical" evidence="7">
    <location>
        <begin position="217"/>
        <end position="243"/>
    </location>
</feature>
<keyword evidence="2 7" id="KW-0813">Transport</keyword>
<accession>A0A3S0XJT6</accession>
<comment type="caution">
    <text evidence="9">The sequence shown here is derived from an EMBL/GenBank/DDBJ whole genome shotgun (WGS) entry which is preliminary data.</text>
</comment>
<dbReference type="Gene3D" id="1.10.3720.10">
    <property type="entry name" value="MetI-like"/>
    <property type="match status" value="1"/>
</dbReference>
<evidence type="ECO:0000256" key="2">
    <source>
        <dbReference type="ARBA" id="ARBA00022448"/>
    </source>
</evidence>
<dbReference type="PANTHER" id="PTHR30151:SF0">
    <property type="entry name" value="ABC TRANSPORTER PERMEASE PROTEIN MJ0413-RELATED"/>
    <property type="match status" value="1"/>
</dbReference>
<organism evidence="9 10">
    <name type="scientific">Azospirillum doebereinerae</name>
    <dbReference type="NCBI Taxonomy" id="92933"/>
    <lineage>
        <taxon>Bacteria</taxon>
        <taxon>Pseudomonadati</taxon>
        <taxon>Pseudomonadota</taxon>
        <taxon>Alphaproteobacteria</taxon>
        <taxon>Rhodospirillales</taxon>
        <taxon>Azospirillaceae</taxon>
        <taxon>Azospirillum</taxon>
    </lineage>
</organism>
<proteinExistence type="inferred from homology"/>
<evidence type="ECO:0000256" key="6">
    <source>
        <dbReference type="ARBA" id="ARBA00023136"/>
    </source>
</evidence>
<feature type="domain" description="ABC transmembrane type-1" evidence="8">
    <location>
        <begin position="60"/>
        <end position="240"/>
    </location>
</feature>
<feature type="transmembrane region" description="Helical" evidence="7">
    <location>
        <begin position="126"/>
        <end position="148"/>
    </location>
</feature>
<keyword evidence="6 7" id="KW-0472">Membrane</keyword>
<evidence type="ECO:0000256" key="3">
    <source>
        <dbReference type="ARBA" id="ARBA00022475"/>
    </source>
</evidence>
<evidence type="ECO:0000313" key="9">
    <source>
        <dbReference type="EMBL" id="RUQ66092.1"/>
    </source>
</evidence>
<dbReference type="InterPro" id="IPR035906">
    <property type="entry name" value="MetI-like_sf"/>
</dbReference>
<dbReference type="GO" id="GO:0055085">
    <property type="term" value="P:transmembrane transport"/>
    <property type="evidence" value="ECO:0007669"/>
    <property type="project" value="InterPro"/>
</dbReference>
<evidence type="ECO:0000259" key="8">
    <source>
        <dbReference type="PROSITE" id="PS50928"/>
    </source>
</evidence>
<dbReference type="EMBL" id="RZIJ01000023">
    <property type="protein sequence ID" value="RUQ66092.1"/>
    <property type="molecule type" value="Genomic_DNA"/>
</dbReference>
<feature type="transmembrane region" description="Helical" evidence="7">
    <location>
        <begin position="64"/>
        <end position="86"/>
    </location>
</feature>
<dbReference type="SUPFAM" id="SSF161098">
    <property type="entry name" value="MetI-like"/>
    <property type="match status" value="1"/>
</dbReference>
<dbReference type="CDD" id="cd06261">
    <property type="entry name" value="TM_PBP2"/>
    <property type="match status" value="1"/>
</dbReference>
<dbReference type="InterPro" id="IPR000515">
    <property type="entry name" value="MetI-like"/>
</dbReference>